<feature type="region of interest" description="Disordered" evidence="5">
    <location>
        <begin position="180"/>
        <end position="228"/>
    </location>
</feature>
<dbReference type="PROSITE" id="PS51935">
    <property type="entry name" value="NLPC_P60"/>
    <property type="match status" value="1"/>
</dbReference>
<dbReference type="Pfam" id="PF00877">
    <property type="entry name" value="NLPC_P60"/>
    <property type="match status" value="1"/>
</dbReference>
<feature type="region of interest" description="Disordered" evidence="5">
    <location>
        <begin position="155"/>
        <end position="174"/>
    </location>
</feature>
<feature type="domain" description="NlpC/P60" evidence="7">
    <location>
        <begin position="230"/>
        <end position="344"/>
    </location>
</feature>
<comment type="caution">
    <text evidence="8">The sequence shown here is derived from an EMBL/GenBank/DDBJ whole genome shotgun (WGS) entry which is preliminary data.</text>
</comment>
<dbReference type="SUPFAM" id="SSF54001">
    <property type="entry name" value="Cysteine proteinases"/>
    <property type="match status" value="1"/>
</dbReference>
<dbReference type="PANTHER" id="PTHR47359:SF3">
    <property type="entry name" value="NLP_P60 DOMAIN-CONTAINING PROTEIN-RELATED"/>
    <property type="match status" value="1"/>
</dbReference>
<keyword evidence="2" id="KW-0645">Protease</keyword>
<dbReference type="GO" id="GO:0006508">
    <property type="term" value="P:proteolysis"/>
    <property type="evidence" value="ECO:0007669"/>
    <property type="project" value="UniProtKB-KW"/>
</dbReference>
<dbReference type="InterPro" id="IPR000064">
    <property type="entry name" value="NLP_P60_dom"/>
</dbReference>
<dbReference type="Gene3D" id="3.90.1720.10">
    <property type="entry name" value="endopeptidase domain like (from Nostoc punctiforme)"/>
    <property type="match status" value="1"/>
</dbReference>
<sequence length="344" mass="36137">MLSAAAGAAAALAPSAGAAPADDPERPSKAGVADVNTRVDKLFEQAEGATEKYNATAERTGKLREQVEQVQDRVARGQGKVNRMRDALSALAGAQYRSGGIDPTVQLMLTEDPDGYLDKAATLDRISSRQLLELRRLQSAQRDLKQQREQAAEKLAGLERHTRKLKGQKRTVQRKLGAAQRLLNQLTPKERAERERAARGGDRDKAPQGGGQGADGEAGGSSDTGSSAASGRAAAAVAAAKSVVGRPYSWGAAGPSAFDCSGLTQWAYGQAGTSIPRTSQGQRTAGQQVPLSQAQPGDLVTYRDDASHVGIYTGNGQVVHAPYPGAQVRYDPVGMMPVSAVTRP</sequence>
<dbReference type="AlphaFoldDB" id="A0A6G4WTD9"/>
<dbReference type="PANTHER" id="PTHR47359">
    <property type="entry name" value="PEPTIDOGLYCAN DL-ENDOPEPTIDASE CWLO"/>
    <property type="match status" value="1"/>
</dbReference>
<comment type="similarity">
    <text evidence="1">Belongs to the peptidase C40 family.</text>
</comment>
<name>A0A6G4WTD9_9ACTN</name>
<feature type="chain" id="PRO_5038634307" description="NlpC/P60 domain-containing protein" evidence="6">
    <location>
        <begin position="19"/>
        <end position="344"/>
    </location>
</feature>
<feature type="compositionally biased region" description="Low complexity" evidence="5">
    <location>
        <begin position="11"/>
        <end position="21"/>
    </location>
</feature>
<organism evidence="8 9">
    <name type="scientific">Streptomyces boncukensis</name>
    <dbReference type="NCBI Taxonomy" id="2711219"/>
    <lineage>
        <taxon>Bacteria</taxon>
        <taxon>Bacillati</taxon>
        <taxon>Actinomycetota</taxon>
        <taxon>Actinomycetes</taxon>
        <taxon>Kitasatosporales</taxon>
        <taxon>Streptomycetaceae</taxon>
        <taxon>Streptomyces</taxon>
    </lineage>
</organism>
<evidence type="ECO:0000256" key="1">
    <source>
        <dbReference type="ARBA" id="ARBA00007074"/>
    </source>
</evidence>
<reference evidence="8 9" key="1">
    <citation type="submission" date="2020-02" db="EMBL/GenBank/DDBJ databases">
        <title>Whole-genome analyses of novel actinobacteria.</title>
        <authorList>
            <person name="Sahin N."/>
            <person name="Tatar D."/>
        </authorList>
    </citation>
    <scope>NUCLEOTIDE SEQUENCE [LARGE SCALE GENOMIC DNA]</scope>
    <source>
        <strain evidence="8 9">SB3404</strain>
    </source>
</reference>
<dbReference type="Gene3D" id="6.10.250.3150">
    <property type="match status" value="1"/>
</dbReference>
<evidence type="ECO:0000256" key="3">
    <source>
        <dbReference type="ARBA" id="ARBA00022801"/>
    </source>
</evidence>
<keyword evidence="6" id="KW-0732">Signal</keyword>
<feature type="compositionally biased region" description="Basic and acidic residues" evidence="5">
    <location>
        <begin position="188"/>
        <end position="206"/>
    </location>
</feature>
<evidence type="ECO:0000313" key="9">
    <source>
        <dbReference type="Proteomes" id="UP000477722"/>
    </source>
</evidence>
<feature type="region of interest" description="Disordered" evidence="5">
    <location>
        <begin position="11"/>
        <end position="35"/>
    </location>
</feature>
<feature type="compositionally biased region" description="Gly residues" evidence="5">
    <location>
        <begin position="208"/>
        <end position="219"/>
    </location>
</feature>
<dbReference type="GO" id="GO:0008234">
    <property type="term" value="F:cysteine-type peptidase activity"/>
    <property type="evidence" value="ECO:0007669"/>
    <property type="project" value="UniProtKB-KW"/>
</dbReference>
<dbReference type="EMBL" id="JAAKZZ010000044">
    <property type="protein sequence ID" value="NGO68112.1"/>
    <property type="molecule type" value="Genomic_DNA"/>
</dbReference>
<evidence type="ECO:0000259" key="7">
    <source>
        <dbReference type="PROSITE" id="PS51935"/>
    </source>
</evidence>
<dbReference type="Proteomes" id="UP000477722">
    <property type="component" value="Unassembled WGS sequence"/>
</dbReference>
<feature type="signal peptide" evidence="6">
    <location>
        <begin position="1"/>
        <end position="18"/>
    </location>
</feature>
<evidence type="ECO:0000256" key="2">
    <source>
        <dbReference type="ARBA" id="ARBA00022670"/>
    </source>
</evidence>
<protein>
    <recommendedName>
        <fullName evidence="7">NlpC/P60 domain-containing protein</fullName>
    </recommendedName>
</protein>
<evidence type="ECO:0000256" key="6">
    <source>
        <dbReference type="SAM" id="SignalP"/>
    </source>
</evidence>
<proteinExistence type="inferred from homology"/>
<evidence type="ECO:0000313" key="8">
    <source>
        <dbReference type="EMBL" id="NGO68112.1"/>
    </source>
</evidence>
<gene>
    <name evidence="8" type="ORF">G5C65_07060</name>
</gene>
<dbReference type="InterPro" id="IPR038765">
    <property type="entry name" value="Papain-like_cys_pep_sf"/>
</dbReference>
<feature type="compositionally biased region" description="Basic residues" evidence="5">
    <location>
        <begin position="161"/>
        <end position="173"/>
    </location>
</feature>
<dbReference type="InterPro" id="IPR051794">
    <property type="entry name" value="PG_Endopeptidase_C40"/>
</dbReference>
<accession>A0A6G4WTD9</accession>
<keyword evidence="9" id="KW-1185">Reference proteome</keyword>
<evidence type="ECO:0000256" key="5">
    <source>
        <dbReference type="SAM" id="MobiDB-lite"/>
    </source>
</evidence>
<evidence type="ECO:0000256" key="4">
    <source>
        <dbReference type="ARBA" id="ARBA00022807"/>
    </source>
</evidence>
<keyword evidence="3" id="KW-0378">Hydrolase</keyword>
<keyword evidence="4" id="KW-0788">Thiol protease</keyword>